<accession>A0ABT4R9G2</accession>
<dbReference type="EMBL" id="JAKMUR010000012">
    <property type="protein sequence ID" value="MCZ9291947.1"/>
    <property type="molecule type" value="Genomic_DNA"/>
</dbReference>
<keyword evidence="2" id="KW-1185">Reference proteome</keyword>
<proteinExistence type="predicted"/>
<evidence type="ECO:0000313" key="2">
    <source>
        <dbReference type="Proteomes" id="UP001146453"/>
    </source>
</evidence>
<evidence type="ECO:0000313" key="1">
    <source>
        <dbReference type="EMBL" id="MCZ9291947.1"/>
    </source>
</evidence>
<dbReference type="Proteomes" id="UP001146453">
    <property type="component" value="Unassembled WGS sequence"/>
</dbReference>
<protein>
    <recommendedName>
        <fullName evidence="3">DNA-binding protein</fullName>
    </recommendedName>
</protein>
<comment type="caution">
    <text evidence="1">The sequence shown here is derived from an EMBL/GenBank/DDBJ whole genome shotgun (WGS) entry which is preliminary data.</text>
</comment>
<sequence>MKNSNTRLEQGGINSVPSDNTVALVASDYSHSALPGRCIVRLVPAPLAEAEDLTLGFVGLQPQERTEVGFTQRRAAGFPAWAVMNDPDNADKALELVEELQGIARLAKTKPGNAKKKVGDLEAQLETAAPQFLPTFFEEAGRGFIAAENPKAAAQMFSKGREAERRHGLSIDEERHNDVLMEFAYAGAISAKELSAEAKSLAERTEPSEAYERFRTLCLRSVKNGLAPYSSMRKDLGKLAKSAGLDPAQEDVDVVTELLNAAAIERAPAHFWRNYGAALKKAIEQDASLMEQLLRLVPTNCEVNVWLQLLQKVGALEQVKDGRHPEVVQRLVRHTARNEWLWKSEPTELAPVLEEILPHAGTNSVQVQSFAARSIPLAAYEQLAANDVAVVFTGDRGEPRFDLLAWSRSEDRAPLPHLAADPNLREMLIDAIPTRRGWTETLNIIAADPHLQPLVVELLTTKLNEVELDSGTPDRLEEVKKFAEAFSEVSDAEVQDIVRRINHFSPGSAGDSTSPSECADAAGAETIRMEQLPGTPTLRGHKDAYASVIYLEGENIDGMNIWRAASVLELHDRPVPDVDELEKLNNAWVDLLGHADALLALAAQPGRTVEDVQALKELWLVLRDCGLLSATHLTLDEVERPYATGFKLELPPRVVTRDYHRTTLLRADGGGDFAVDGGTFKVVSSKKISASRTDLEPVFDDILKRVKAEGPQPWSAAVGEAFANASGASLAESHLVMAGFPNFRRFDSNTSNYLPKEVRKAMGLKVDEAKAVRDRVEPFFEHLVPVLAAGVPEDATRLVSTGLDVEAMAAYWRAHGPKPSVTLPDSVAKHIPKLFDVDVIGRVYSGERKSEDWSAEVAAALWLAGELDLADRKRDELADHLQRLADAPTAINNVSLGDVSFHEDILERRRLESEEGRAQMQVERFHVEQYGMQELLKVDLTGVENQDDPDLILAKELSVRFHGDLRTVEAVHLYTRGVLSAYSEWLRSSGTGNPHDPIAVVPDLVALVSDEQKISESAARYYLQLLAWPDPTDANVRRWNGWKKADISSAGSELVDAGVVLEAKRSRSGRSFFLPGGWSEAYSPHIPLETSKVEPLGMVTLKNRSKVEPMLQFPVAPMQPPEWFQRCWDLHQAQEASG</sequence>
<dbReference type="RefSeq" id="WP_269952382.1">
    <property type="nucleotide sequence ID" value="NZ_JAKMUR010000012.1"/>
</dbReference>
<organism evidence="1 2">
    <name type="scientific">Corynebacterium lehmanniae</name>
    <dbReference type="NCBI Taxonomy" id="2913497"/>
    <lineage>
        <taxon>Bacteria</taxon>
        <taxon>Bacillati</taxon>
        <taxon>Actinomycetota</taxon>
        <taxon>Actinomycetes</taxon>
        <taxon>Mycobacteriales</taxon>
        <taxon>Corynebacteriaceae</taxon>
        <taxon>Corynebacterium</taxon>
    </lineage>
</organism>
<gene>
    <name evidence="1" type="ORF">L8U61_07340</name>
</gene>
<evidence type="ECO:0008006" key="3">
    <source>
        <dbReference type="Google" id="ProtNLM"/>
    </source>
</evidence>
<reference evidence="1" key="1">
    <citation type="submission" date="2022-02" db="EMBL/GenBank/DDBJ databases">
        <title>Corynebacterium sp. from urogenital microbiome.</title>
        <authorList>
            <person name="Cappelli E.A."/>
            <person name="Ribeiro T.G."/>
            <person name="Peixe L."/>
        </authorList>
    </citation>
    <scope>NUCLEOTIDE SEQUENCE</scope>
    <source>
        <strain evidence="1">C8Ua_144</strain>
    </source>
</reference>
<name>A0ABT4R9G2_9CORY</name>